<accession>A0A1G7KG53</accession>
<evidence type="ECO:0000256" key="7">
    <source>
        <dbReference type="ARBA" id="ARBA00022777"/>
    </source>
</evidence>
<evidence type="ECO:0000256" key="1">
    <source>
        <dbReference type="ARBA" id="ARBA00005051"/>
    </source>
</evidence>
<dbReference type="RefSeq" id="WP_092153049.1">
    <property type="nucleotide sequence ID" value="NZ_FNBX01000004.1"/>
</dbReference>
<comment type="pathway">
    <text evidence="1">Cofactor biosynthesis; tetrahydrofolate biosynthesis; 2-amino-4-hydroxy-6-hydroxymethyl-7,8-dihydropteridine diphosphate from 7,8-dihydroneopterin triphosphate: step 4/4.</text>
</comment>
<dbReference type="STRING" id="571438.SAMN05192586_10494"/>
<dbReference type="UniPathway" id="UPA00077">
    <property type="reaction ID" value="UER00155"/>
</dbReference>
<dbReference type="CDD" id="cd00483">
    <property type="entry name" value="HPPK"/>
    <property type="match status" value="1"/>
</dbReference>
<dbReference type="SUPFAM" id="SSF55083">
    <property type="entry name" value="6-hydroxymethyl-7,8-dihydropterin pyrophosphokinase, HPPK"/>
    <property type="match status" value="1"/>
</dbReference>
<dbReference type="InterPro" id="IPR035907">
    <property type="entry name" value="Hppk_sf"/>
</dbReference>
<keyword evidence="9" id="KW-0289">Folate biosynthesis</keyword>
<dbReference type="AlphaFoldDB" id="A0A1G7KG53"/>
<dbReference type="GO" id="GO:0005524">
    <property type="term" value="F:ATP binding"/>
    <property type="evidence" value="ECO:0007669"/>
    <property type="project" value="UniProtKB-KW"/>
</dbReference>
<evidence type="ECO:0000256" key="12">
    <source>
        <dbReference type="ARBA" id="ARBA00033413"/>
    </source>
</evidence>
<evidence type="ECO:0000256" key="2">
    <source>
        <dbReference type="ARBA" id="ARBA00005810"/>
    </source>
</evidence>
<dbReference type="EMBL" id="FNBX01000004">
    <property type="protein sequence ID" value="SDF36233.1"/>
    <property type="molecule type" value="Genomic_DNA"/>
</dbReference>
<evidence type="ECO:0000256" key="3">
    <source>
        <dbReference type="ARBA" id="ARBA00013253"/>
    </source>
</evidence>
<sequence length="171" mass="18076">MPQPAAVRAYVGLGSNAAGAAGRLTQALAALAALPDMRLGAVSAVYATEPQGYADQPWFLNQAAELLPGPGWTPCALVDALLTIEAAQGRVRSPDPALRYGPRAIDLDLLVFGAAQSADPHCLVPHPRLTQRAFVLVPLAELAPGLRVGGLPVEAWLARLPYRLEGRRIFQ</sequence>
<keyword evidence="15" id="KW-1185">Reference proteome</keyword>
<dbReference type="OrthoDB" id="9808041at2"/>
<feature type="domain" description="7,8-dihydro-6-hydroxymethylpterin-pyrophosphokinase" evidence="13">
    <location>
        <begin position="99"/>
        <end position="110"/>
    </location>
</feature>
<dbReference type="InterPro" id="IPR000550">
    <property type="entry name" value="Hppk"/>
</dbReference>
<organism evidence="14 15">
    <name type="scientific">Desulfovibrio legallii</name>
    <dbReference type="NCBI Taxonomy" id="571438"/>
    <lineage>
        <taxon>Bacteria</taxon>
        <taxon>Pseudomonadati</taxon>
        <taxon>Thermodesulfobacteriota</taxon>
        <taxon>Desulfovibrionia</taxon>
        <taxon>Desulfovibrionales</taxon>
        <taxon>Desulfovibrionaceae</taxon>
        <taxon>Desulfovibrio</taxon>
    </lineage>
</organism>
<proteinExistence type="inferred from homology"/>
<evidence type="ECO:0000256" key="10">
    <source>
        <dbReference type="ARBA" id="ARBA00029409"/>
    </source>
</evidence>
<dbReference type="GO" id="GO:0016301">
    <property type="term" value="F:kinase activity"/>
    <property type="evidence" value="ECO:0007669"/>
    <property type="project" value="UniProtKB-KW"/>
</dbReference>
<dbReference type="Proteomes" id="UP000199355">
    <property type="component" value="Unassembled WGS sequence"/>
</dbReference>
<evidence type="ECO:0000256" key="11">
    <source>
        <dbReference type="ARBA" id="ARBA00029766"/>
    </source>
</evidence>
<comment type="function">
    <text evidence="10">Catalyzes the transfer of pyrophosphate from adenosine triphosphate (ATP) to 6-hydroxymethyl-7,8-dihydropterin, an enzymatic step in folate biosynthesis pathway.</text>
</comment>
<keyword evidence="8" id="KW-0067">ATP-binding</keyword>
<dbReference type="GO" id="GO:0003848">
    <property type="term" value="F:2-amino-4-hydroxy-6-hydroxymethyldihydropteridine diphosphokinase activity"/>
    <property type="evidence" value="ECO:0007669"/>
    <property type="project" value="UniProtKB-EC"/>
</dbReference>
<dbReference type="Pfam" id="PF01288">
    <property type="entry name" value="HPPK"/>
    <property type="match status" value="1"/>
</dbReference>
<protein>
    <recommendedName>
        <fullName evidence="4">2-amino-4-hydroxy-6-hydroxymethyldihydropteridine pyrophosphokinase</fullName>
        <ecNumber evidence="3">2.7.6.3</ecNumber>
    </recommendedName>
    <alternativeName>
        <fullName evidence="11">6-hydroxymethyl-7,8-dihydropterin pyrophosphokinase</fullName>
    </alternativeName>
    <alternativeName>
        <fullName evidence="12">7,8-dihydro-6-hydroxymethylpterin-pyrophosphokinase</fullName>
    </alternativeName>
</protein>
<evidence type="ECO:0000256" key="8">
    <source>
        <dbReference type="ARBA" id="ARBA00022840"/>
    </source>
</evidence>
<reference evidence="15" key="1">
    <citation type="submission" date="2016-10" db="EMBL/GenBank/DDBJ databases">
        <authorList>
            <person name="Varghese N."/>
            <person name="Submissions S."/>
        </authorList>
    </citation>
    <scope>NUCLEOTIDE SEQUENCE [LARGE SCALE GENOMIC DNA]</scope>
    <source>
        <strain evidence="15">KHC7</strain>
    </source>
</reference>
<dbReference type="NCBIfam" id="TIGR01498">
    <property type="entry name" value="folK"/>
    <property type="match status" value="1"/>
</dbReference>
<evidence type="ECO:0000259" key="13">
    <source>
        <dbReference type="PROSITE" id="PS00794"/>
    </source>
</evidence>
<evidence type="ECO:0000313" key="15">
    <source>
        <dbReference type="Proteomes" id="UP000199355"/>
    </source>
</evidence>
<comment type="similarity">
    <text evidence="2">Belongs to the HPPK family.</text>
</comment>
<evidence type="ECO:0000256" key="9">
    <source>
        <dbReference type="ARBA" id="ARBA00022909"/>
    </source>
</evidence>
<dbReference type="Gene3D" id="3.30.70.560">
    <property type="entry name" value="7,8-Dihydro-6-hydroxymethylpterin-pyrophosphokinase HPPK"/>
    <property type="match status" value="1"/>
</dbReference>
<evidence type="ECO:0000256" key="5">
    <source>
        <dbReference type="ARBA" id="ARBA00022679"/>
    </source>
</evidence>
<evidence type="ECO:0000256" key="6">
    <source>
        <dbReference type="ARBA" id="ARBA00022741"/>
    </source>
</evidence>
<gene>
    <name evidence="14" type="ORF">SAMN05192586_10494</name>
</gene>
<keyword evidence="5" id="KW-0808">Transferase</keyword>
<dbReference type="PANTHER" id="PTHR43071:SF1">
    <property type="entry name" value="2-AMINO-4-HYDROXY-6-HYDROXYMETHYLDIHYDROPTERIDINE PYROPHOSPHOKINASE"/>
    <property type="match status" value="1"/>
</dbReference>
<dbReference type="PANTHER" id="PTHR43071">
    <property type="entry name" value="2-AMINO-4-HYDROXY-6-HYDROXYMETHYLDIHYDROPTERIDINE PYROPHOSPHOKINASE"/>
    <property type="match status" value="1"/>
</dbReference>
<keyword evidence="6" id="KW-0547">Nucleotide-binding</keyword>
<keyword evidence="7 14" id="KW-0418">Kinase</keyword>
<evidence type="ECO:0000256" key="4">
    <source>
        <dbReference type="ARBA" id="ARBA00016218"/>
    </source>
</evidence>
<dbReference type="GO" id="GO:0046654">
    <property type="term" value="P:tetrahydrofolate biosynthetic process"/>
    <property type="evidence" value="ECO:0007669"/>
    <property type="project" value="UniProtKB-UniPathway"/>
</dbReference>
<name>A0A1G7KG53_9BACT</name>
<dbReference type="PROSITE" id="PS00794">
    <property type="entry name" value="HPPK"/>
    <property type="match status" value="1"/>
</dbReference>
<evidence type="ECO:0000313" key="14">
    <source>
        <dbReference type="EMBL" id="SDF36233.1"/>
    </source>
</evidence>
<dbReference type="EC" id="2.7.6.3" evidence="3"/>
<dbReference type="GO" id="GO:0046656">
    <property type="term" value="P:folic acid biosynthetic process"/>
    <property type="evidence" value="ECO:0007669"/>
    <property type="project" value="UniProtKB-KW"/>
</dbReference>